<dbReference type="SUPFAM" id="SSF51126">
    <property type="entry name" value="Pectin lyase-like"/>
    <property type="match status" value="1"/>
</dbReference>
<reference evidence="4 5" key="1">
    <citation type="journal article" date="2021" name="Sci. Rep.">
        <title>The distribution of antibiotic resistance genes in chicken gut microbiota commensals.</title>
        <authorList>
            <person name="Juricova H."/>
            <person name="Matiasovicova J."/>
            <person name="Kubasova T."/>
            <person name="Cejkova D."/>
            <person name="Rychlik I."/>
        </authorList>
    </citation>
    <scope>NUCLEOTIDE SEQUENCE [LARGE SCALE GENOMIC DNA]</scope>
    <source>
        <strain evidence="4 5">An431b</strain>
    </source>
</reference>
<evidence type="ECO:0000256" key="1">
    <source>
        <dbReference type="ARBA" id="ARBA00022737"/>
    </source>
</evidence>
<dbReference type="InterPro" id="IPR044060">
    <property type="entry name" value="Bacterial_rp_domain"/>
</dbReference>
<evidence type="ECO:0000256" key="2">
    <source>
        <dbReference type="SAM" id="SignalP"/>
    </source>
</evidence>
<dbReference type="InterPro" id="IPR051465">
    <property type="entry name" value="Cell_Envelope_Struct_Comp"/>
</dbReference>
<dbReference type="SMART" id="SM00710">
    <property type="entry name" value="PbH1"/>
    <property type="match status" value="6"/>
</dbReference>
<dbReference type="Pfam" id="PF18998">
    <property type="entry name" value="Flg_new_2"/>
    <property type="match status" value="1"/>
</dbReference>
<dbReference type="Gene3D" id="2.160.20.10">
    <property type="entry name" value="Single-stranded right-handed beta-helix, Pectin lyase-like"/>
    <property type="match status" value="1"/>
</dbReference>
<dbReference type="Proteomes" id="UP000729290">
    <property type="component" value="Unassembled WGS sequence"/>
</dbReference>
<protein>
    <submittedName>
        <fullName evidence="4">S-layer homology domain-containing protein</fullName>
    </submittedName>
</protein>
<name>A0ABS2GCF7_9FIRM</name>
<dbReference type="EMBL" id="JACSNV010000016">
    <property type="protein sequence ID" value="MBM6878552.1"/>
    <property type="molecule type" value="Genomic_DNA"/>
</dbReference>
<keyword evidence="1" id="KW-0677">Repeat</keyword>
<dbReference type="InterPro" id="IPR001119">
    <property type="entry name" value="SLH_dom"/>
</dbReference>
<evidence type="ECO:0000313" key="5">
    <source>
        <dbReference type="Proteomes" id="UP000729290"/>
    </source>
</evidence>
<evidence type="ECO:0000313" key="4">
    <source>
        <dbReference type="EMBL" id="MBM6878552.1"/>
    </source>
</evidence>
<feature type="domain" description="SLH" evidence="3">
    <location>
        <begin position="1000"/>
        <end position="1059"/>
    </location>
</feature>
<feature type="domain" description="SLH" evidence="3">
    <location>
        <begin position="1060"/>
        <end position="1123"/>
    </location>
</feature>
<sequence>MKKHMGKWVSFSLAATMTLTAVPVTAMADGEGDLNAVISAGAEDGVGTEGAQAEISGNNLENCQNGIAVDDYYDSYFGYDGPSKAGITNVDSVISSNTFSGCVTNAVSYVVPEGEVYVAASGKYTFTRNGIKYVAGEDSKGNNTECYDTVQAAVNAAKDGTTIVLTENMTGDVEIPAGKKVTLDLNGVTLTNVSGHTITNQGTLTIQDSSEGKTGTVDNVSHAKGALENEKTGIVYIEGGTFTRSKEASTSATDHGGNSWYVVDNQGTMTISGGTITNNSKYSSLVCNLGTMDIDGGVLQQDDFIVLKNEADVTVKDGKIISQNNQALQNWGQAKVTGNAELNGIVSTWGWANSGNNEVGTTTIEGGSIAGNITLNNYNSLNGGDDLPGYIITGGNITGNIDTTIYNETACQGTVKLSDGAVLNGSITNAGVAEVEVSGATVTGGVSNTGDGAVLLSNGATVRGTVSNAGTGTMAVVESSVGEFNGDETISFLNSSLTNGTPISDTTDMEDTAAMIGTKTYETLEAAIQDATTGDTIRLMRDVTVVNTEDMATNVNNSVILLPAGVTLDGNGKKIIASADWVATADKKPANHIVGISGTSATIKDLTIIGNANTKHGINVYGVNGSASLNVSNVVIQNCGTAGMVINGAKVTASNITTSGNAWGGINVDDNPGSELNLTGGSFAEPVQIWTEYTSGTIGDKVQVNGAGLSQVNGVNSEESPDRNFIYFTDDYTKLGTAYNETTNTIYTSLEKALKDASASDVIHVVNDAALENDAEVKANVTLIVEPDVTMSIAEDKKLTNNGTIENKGTISGAVTDNGTITEYYTVRFTSNKTILSVAVEQEGVGPVQPNEQDGTVYSLEKGTYTYELTTSKGTKTGSFTVADKDMDVYVKFSTGSSSSSGGGASVSSSDIAVDSGKHGDVTVNKDSAAKGDKVTITVKPDDGYVLDKLTVKDENGDKIKVEEGTNGKYTFTMPEGDVSIEAEFVKEAEETTEEVTEETTLNFVDVSSSDWFYPGVKYVVEQKIMSGISDVQFGPGVELTRGMMVQMLYNLEGRPTAEGANAFTDVAAGQWYTDAVVWATGEKIVSGMGDNLFAPNEKITREQMVVMLYNYAKYLGLDTTAAADVTQFTDGAKVSAWALDAVRWAVAEGYLSGMGDNTLAPQGAATRAEIASVFMRFMKEM</sequence>
<organism evidence="4 5">
    <name type="scientific">Anaerotignum lactatifermentans</name>
    <dbReference type="NCBI Taxonomy" id="160404"/>
    <lineage>
        <taxon>Bacteria</taxon>
        <taxon>Bacillati</taxon>
        <taxon>Bacillota</taxon>
        <taxon>Clostridia</taxon>
        <taxon>Lachnospirales</taxon>
        <taxon>Anaerotignaceae</taxon>
        <taxon>Anaerotignum</taxon>
    </lineage>
</organism>
<feature type="chain" id="PRO_5046580888" evidence="2">
    <location>
        <begin position="29"/>
        <end position="1182"/>
    </location>
</feature>
<feature type="domain" description="SLH" evidence="3">
    <location>
        <begin position="1126"/>
        <end position="1182"/>
    </location>
</feature>
<dbReference type="InterPro" id="IPR006626">
    <property type="entry name" value="PbH1"/>
</dbReference>
<dbReference type="PROSITE" id="PS51272">
    <property type="entry name" value="SLH"/>
    <property type="match status" value="3"/>
</dbReference>
<dbReference type="Pfam" id="PF00395">
    <property type="entry name" value="SLH"/>
    <property type="match status" value="3"/>
</dbReference>
<dbReference type="PANTHER" id="PTHR43308">
    <property type="entry name" value="OUTER MEMBRANE PROTEIN ALPHA-RELATED"/>
    <property type="match status" value="1"/>
</dbReference>
<keyword evidence="2" id="KW-0732">Signal</keyword>
<dbReference type="RefSeq" id="WP_205132885.1">
    <property type="nucleotide sequence ID" value="NZ_JACSNT010000003.1"/>
</dbReference>
<feature type="signal peptide" evidence="2">
    <location>
        <begin position="1"/>
        <end position="28"/>
    </location>
</feature>
<keyword evidence="5" id="KW-1185">Reference proteome</keyword>
<dbReference type="InterPro" id="IPR012334">
    <property type="entry name" value="Pectin_lyas_fold"/>
</dbReference>
<comment type="caution">
    <text evidence="4">The sequence shown here is derived from an EMBL/GenBank/DDBJ whole genome shotgun (WGS) entry which is preliminary data.</text>
</comment>
<dbReference type="InterPro" id="IPR011050">
    <property type="entry name" value="Pectin_lyase_fold/virulence"/>
</dbReference>
<accession>A0ABS2GCF7</accession>
<gene>
    <name evidence="4" type="ORF">H9X83_10355</name>
</gene>
<proteinExistence type="predicted"/>
<evidence type="ECO:0000259" key="3">
    <source>
        <dbReference type="PROSITE" id="PS51272"/>
    </source>
</evidence>